<gene>
    <name evidence="3" type="ORF">B0H63DRAFT_554977</name>
</gene>
<comment type="caution">
    <text evidence="3">The sequence shown here is derived from an EMBL/GenBank/DDBJ whole genome shotgun (WGS) entry which is preliminary data.</text>
</comment>
<evidence type="ECO:0000256" key="2">
    <source>
        <dbReference type="SAM" id="SignalP"/>
    </source>
</evidence>
<feature type="region of interest" description="Disordered" evidence="1">
    <location>
        <begin position="140"/>
        <end position="184"/>
    </location>
</feature>
<evidence type="ECO:0000256" key="1">
    <source>
        <dbReference type="SAM" id="MobiDB-lite"/>
    </source>
</evidence>
<dbReference type="AlphaFoldDB" id="A0AAE0U7E6"/>
<accession>A0AAE0U7E6</accession>
<evidence type="ECO:0000313" key="3">
    <source>
        <dbReference type="EMBL" id="KAK3393637.1"/>
    </source>
</evidence>
<keyword evidence="4" id="KW-1185">Reference proteome</keyword>
<organism evidence="3 4">
    <name type="scientific">Podospora didyma</name>
    <dbReference type="NCBI Taxonomy" id="330526"/>
    <lineage>
        <taxon>Eukaryota</taxon>
        <taxon>Fungi</taxon>
        <taxon>Dikarya</taxon>
        <taxon>Ascomycota</taxon>
        <taxon>Pezizomycotina</taxon>
        <taxon>Sordariomycetes</taxon>
        <taxon>Sordariomycetidae</taxon>
        <taxon>Sordariales</taxon>
        <taxon>Podosporaceae</taxon>
        <taxon>Podospora</taxon>
    </lineage>
</organism>
<dbReference type="EMBL" id="JAULSW010000001">
    <property type="protein sequence ID" value="KAK3393637.1"/>
    <property type="molecule type" value="Genomic_DNA"/>
</dbReference>
<feature type="signal peptide" evidence="2">
    <location>
        <begin position="1"/>
        <end position="22"/>
    </location>
</feature>
<dbReference type="Proteomes" id="UP001285441">
    <property type="component" value="Unassembled WGS sequence"/>
</dbReference>
<feature type="compositionally biased region" description="Low complexity" evidence="1">
    <location>
        <begin position="140"/>
        <end position="161"/>
    </location>
</feature>
<evidence type="ECO:0000313" key="4">
    <source>
        <dbReference type="Proteomes" id="UP001285441"/>
    </source>
</evidence>
<sequence>MQLPAVAATLSLVFIVGGRANAAAIPEAQPQGVCEPTILCVDGINTCGVRFGGCYDICDAKAKPSPPPCPKTTTTTLTVPTKGVPTTITTSTVPTATVDAECAKRTVCADYVNSCGMMYGGCFADCRPWPTFAPPPCPTAKSTSTSTTVKAATTSSSSSSSKSRRTRWTRSTSYVMALPTPHHG</sequence>
<reference evidence="3" key="1">
    <citation type="journal article" date="2023" name="Mol. Phylogenet. Evol.">
        <title>Genome-scale phylogeny and comparative genomics of the fungal order Sordariales.</title>
        <authorList>
            <person name="Hensen N."/>
            <person name="Bonometti L."/>
            <person name="Westerberg I."/>
            <person name="Brannstrom I.O."/>
            <person name="Guillou S."/>
            <person name="Cros-Aarteil S."/>
            <person name="Calhoun S."/>
            <person name="Haridas S."/>
            <person name="Kuo A."/>
            <person name="Mondo S."/>
            <person name="Pangilinan J."/>
            <person name="Riley R."/>
            <person name="LaButti K."/>
            <person name="Andreopoulos B."/>
            <person name="Lipzen A."/>
            <person name="Chen C."/>
            <person name="Yan M."/>
            <person name="Daum C."/>
            <person name="Ng V."/>
            <person name="Clum A."/>
            <person name="Steindorff A."/>
            <person name="Ohm R.A."/>
            <person name="Martin F."/>
            <person name="Silar P."/>
            <person name="Natvig D.O."/>
            <person name="Lalanne C."/>
            <person name="Gautier V."/>
            <person name="Ament-Velasquez S.L."/>
            <person name="Kruys A."/>
            <person name="Hutchinson M.I."/>
            <person name="Powell A.J."/>
            <person name="Barry K."/>
            <person name="Miller A.N."/>
            <person name="Grigoriev I.V."/>
            <person name="Debuchy R."/>
            <person name="Gladieux P."/>
            <person name="Hiltunen Thoren M."/>
            <person name="Johannesson H."/>
        </authorList>
    </citation>
    <scope>NUCLEOTIDE SEQUENCE</scope>
    <source>
        <strain evidence="3">CBS 232.78</strain>
    </source>
</reference>
<keyword evidence="2" id="KW-0732">Signal</keyword>
<feature type="chain" id="PRO_5042149186" evidence="2">
    <location>
        <begin position="23"/>
        <end position="184"/>
    </location>
</feature>
<proteinExistence type="predicted"/>
<reference evidence="3" key="2">
    <citation type="submission" date="2023-06" db="EMBL/GenBank/DDBJ databases">
        <authorList>
            <consortium name="Lawrence Berkeley National Laboratory"/>
            <person name="Haridas S."/>
            <person name="Hensen N."/>
            <person name="Bonometti L."/>
            <person name="Westerberg I."/>
            <person name="Brannstrom I.O."/>
            <person name="Guillou S."/>
            <person name="Cros-Aarteil S."/>
            <person name="Calhoun S."/>
            <person name="Kuo A."/>
            <person name="Mondo S."/>
            <person name="Pangilinan J."/>
            <person name="Riley R."/>
            <person name="LaButti K."/>
            <person name="Andreopoulos B."/>
            <person name="Lipzen A."/>
            <person name="Chen C."/>
            <person name="Yanf M."/>
            <person name="Daum C."/>
            <person name="Ng V."/>
            <person name="Clum A."/>
            <person name="Steindorff A."/>
            <person name="Ohm R."/>
            <person name="Martin F."/>
            <person name="Silar P."/>
            <person name="Natvig D."/>
            <person name="Lalanne C."/>
            <person name="Gautier V."/>
            <person name="Ament-velasquez S.L."/>
            <person name="Kruys A."/>
            <person name="Hutchinson M.I."/>
            <person name="Powell A.J."/>
            <person name="Barry K."/>
            <person name="Miller A.N."/>
            <person name="Grigoriev I.V."/>
            <person name="Debuchy R."/>
            <person name="Gladieux P."/>
            <person name="Thoren M.H."/>
            <person name="Johannesson H."/>
        </authorList>
    </citation>
    <scope>NUCLEOTIDE SEQUENCE</scope>
    <source>
        <strain evidence="3">CBS 232.78</strain>
    </source>
</reference>
<name>A0AAE0U7E6_9PEZI</name>
<protein>
    <submittedName>
        <fullName evidence="3">Uncharacterized protein</fullName>
    </submittedName>
</protein>